<name>A0A0D0AGW3_9AGAM</name>
<feature type="non-terminal residue" evidence="1">
    <location>
        <position position="137"/>
    </location>
</feature>
<protein>
    <submittedName>
        <fullName evidence="1">Uncharacterized protein</fullName>
    </submittedName>
</protein>
<evidence type="ECO:0000313" key="2">
    <source>
        <dbReference type="Proteomes" id="UP000054485"/>
    </source>
</evidence>
<dbReference type="AlphaFoldDB" id="A0A0D0AGW3"/>
<reference evidence="1 2" key="1">
    <citation type="submission" date="2014-04" db="EMBL/GenBank/DDBJ databases">
        <authorList>
            <consortium name="DOE Joint Genome Institute"/>
            <person name="Kuo A."/>
            <person name="Ruytinx J."/>
            <person name="Rineau F."/>
            <person name="Colpaert J."/>
            <person name="Kohler A."/>
            <person name="Nagy L.G."/>
            <person name="Floudas D."/>
            <person name="Copeland A."/>
            <person name="Barry K.W."/>
            <person name="Cichocki N."/>
            <person name="Veneault-Fourrey C."/>
            <person name="LaButti K."/>
            <person name="Lindquist E.A."/>
            <person name="Lipzen A."/>
            <person name="Lundell T."/>
            <person name="Morin E."/>
            <person name="Murat C."/>
            <person name="Sun H."/>
            <person name="Tunlid A."/>
            <person name="Henrissat B."/>
            <person name="Grigoriev I.V."/>
            <person name="Hibbett D.S."/>
            <person name="Martin F."/>
            <person name="Nordberg H.P."/>
            <person name="Cantor M.N."/>
            <person name="Hua S.X."/>
        </authorList>
    </citation>
    <scope>NUCLEOTIDE SEQUENCE [LARGE SCALE GENOMIC DNA]</scope>
    <source>
        <strain evidence="1 2">UH-Slu-Lm8-n1</strain>
    </source>
</reference>
<dbReference type="HOGENOM" id="CLU_154029_0_0_1"/>
<proteinExistence type="predicted"/>
<reference evidence="2" key="2">
    <citation type="submission" date="2015-01" db="EMBL/GenBank/DDBJ databases">
        <title>Evolutionary Origins and Diversification of the Mycorrhizal Mutualists.</title>
        <authorList>
            <consortium name="DOE Joint Genome Institute"/>
            <consortium name="Mycorrhizal Genomics Consortium"/>
            <person name="Kohler A."/>
            <person name="Kuo A."/>
            <person name="Nagy L.G."/>
            <person name="Floudas D."/>
            <person name="Copeland A."/>
            <person name="Barry K.W."/>
            <person name="Cichocki N."/>
            <person name="Veneault-Fourrey C."/>
            <person name="LaButti K."/>
            <person name="Lindquist E.A."/>
            <person name="Lipzen A."/>
            <person name="Lundell T."/>
            <person name="Morin E."/>
            <person name="Murat C."/>
            <person name="Riley R."/>
            <person name="Ohm R."/>
            <person name="Sun H."/>
            <person name="Tunlid A."/>
            <person name="Henrissat B."/>
            <person name="Grigoriev I.V."/>
            <person name="Hibbett D.S."/>
            <person name="Martin F."/>
        </authorList>
    </citation>
    <scope>NUCLEOTIDE SEQUENCE [LARGE SCALE GENOMIC DNA]</scope>
    <source>
        <strain evidence="2">UH-Slu-Lm8-n1</strain>
    </source>
</reference>
<dbReference type="InParanoid" id="A0A0D0AGW3"/>
<keyword evidence="2" id="KW-1185">Reference proteome</keyword>
<sequence length="137" mass="15921">MSPIEIVRDLQQRDLTRFQTLTPQVVGTWIDRSGDKAVWSAATLACVQRRSLPMYQNTRKHILSSYPNVVKLIMNDLQSLRQVGVALDTLRCRGIILARLQRSIPEIFEPVAKDGSRFRCTENWVKEFLYEHLSWSF</sequence>
<dbReference type="STRING" id="930992.A0A0D0AGW3"/>
<organism evidence="1 2">
    <name type="scientific">Suillus luteus UH-Slu-Lm8-n1</name>
    <dbReference type="NCBI Taxonomy" id="930992"/>
    <lineage>
        <taxon>Eukaryota</taxon>
        <taxon>Fungi</taxon>
        <taxon>Dikarya</taxon>
        <taxon>Basidiomycota</taxon>
        <taxon>Agaricomycotina</taxon>
        <taxon>Agaricomycetes</taxon>
        <taxon>Agaricomycetidae</taxon>
        <taxon>Boletales</taxon>
        <taxon>Suillineae</taxon>
        <taxon>Suillaceae</taxon>
        <taxon>Suillus</taxon>
    </lineage>
</organism>
<accession>A0A0D0AGW3</accession>
<evidence type="ECO:0000313" key="1">
    <source>
        <dbReference type="EMBL" id="KIK33472.1"/>
    </source>
</evidence>
<gene>
    <name evidence="1" type="ORF">CY34DRAFT_57867</name>
</gene>
<dbReference type="EMBL" id="KN835935">
    <property type="protein sequence ID" value="KIK33472.1"/>
    <property type="molecule type" value="Genomic_DNA"/>
</dbReference>
<dbReference type="Proteomes" id="UP000054485">
    <property type="component" value="Unassembled WGS sequence"/>
</dbReference>
<dbReference type="OrthoDB" id="3341102at2759"/>